<keyword evidence="1" id="KW-1133">Transmembrane helix</keyword>
<gene>
    <name evidence="2" type="ORF">A6J77_006665</name>
</gene>
<dbReference type="Gene3D" id="1.10.1760.20">
    <property type="match status" value="1"/>
</dbReference>
<evidence type="ECO:0000313" key="3">
    <source>
        <dbReference type="Proteomes" id="UP000192813"/>
    </source>
</evidence>
<feature type="transmembrane region" description="Helical" evidence="1">
    <location>
        <begin position="115"/>
        <end position="137"/>
    </location>
</feature>
<feature type="transmembrane region" description="Helical" evidence="1">
    <location>
        <begin position="157"/>
        <end position="177"/>
    </location>
</feature>
<dbReference type="RefSeq" id="WP_083069297.1">
    <property type="nucleotide sequence ID" value="NZ_JALXKY010000001.1"/>
</dbReference>
<feature type="transmembrane region" description="Helical" evidence="1">
    <location>
        <begin position="57"/>
        <end position="73"/>
    </location>
</feature>
<dbReference type="Proteomes" id="UP000192813">
    <property type="component" value="Unassembled WGS sequence"/>
</dbReference>
<dbReference type="AlphaFoldDB" id="A0A2J9PNL5"/>
<dbReference type="InterPro" id="IPR012651">
    <property type="entry name" value="Thia_Transptr_ThiT"/>
</dbReference>
<feature type="transmembrane region" description="Helical" evidence="1">
    <location>
        <begin position="7"/>
        <end position="27"/>
    </location>
</feature>
<proteinExistence type="predicted"/>
<sequence>MNASQKLVVWVEGLLFVILALLIESIFPETITSYNITVAISLTLLVFYSYRRGSTAGFIAGAVLGAVVGYLQVENVQTEWMVLVASAIQTAMVGLSGKFARNLQRTLFNRRMSSVYLNLITGTIMTFAAFFILKFIFNQYVLNVGQVADGTYAMSMLWSFLANLALALIILVIILNVSSKYWIPKNTPYISRKERSRLLND</sequence>
<evidence type="ECO:0008006" key="4">
    <source>
        <dbReference type="Google" id="ProtNLM"/>
    </source>
</evidence>
<keyword evidence="1" id="KW-0812">Transmembrane</keyword>
<feature type="transmembrane region" description="Helical" evidence="1">
    <location>
        <begin position="79"/>
        <end position="95"/>
    </location>
</feature>
<feature type="transmembrane region" description="Helical" evidence="1">
    <location>
        <begin position="33"/>
        <end position="50"/>
    </location>
</feature>
<reference evidence="3" key="1">
    <citation type="submission" date="2017-12" db="EMBL/GenBank/DDBJ databases">
        <title>FDA dAtabase for Regulatory Grade micrObial Sequences (FDA-ARGOS): Supporting development and validation of Infectious Disease Dx tests.</title>
        <authorList>
            <person name="Hoffmann M."/>
            <person name="Allard M."/>
            <person name="Evans P."/>
            <person name="Brown E."/>
            <person name="Tallon L."/>
            <person name="Sadzewicz L."/>
            <person name="Sengamalay N."/>
            <person name="Ott S."/>
            <person name="Godinez A."/>
            <person name="Nagaraj S."/>
            <person name="Vavikolanu K."/>
            <person name="Aluvathingal J."/>
            <person name="Nadendla S."/>
            <person name="Sichtig H."/>
        </authorList>
    </citation>
    <scope>NUCLEOTIDE SEQUENCE [LARGE SCALE GENOMIC DNA]</scope>
    <source>
        <strain evidence="3">FDAARGOS_249</strain>
    </source>
</reference>
<dbReference type="EMBL" id="NBTM02000001">
    <property type="protein sequence ID" value="PNL91922.1"/>
    <property type="molecule type" value="Genomic_DNA"/>
</dbReference>
<evidence type="ECO:0000256" key="1">
    <source>
        <dbReference type="SAM" id="Phobius"/>
    </source>
</evidence>
<protein>
    <recommendedName>
        <fullName evidence="4">Thiamine ECF transporter S component ThiT</fullName>
    </recommendedName>
</protein>
<accession>A0A2J9PNL5</accession>
<dbReference type="GO" id="GO:0015234">
    <property type="term" value="F:thiamine transmembrane transporter activity"/>
    <property type="evidence" value="ECO:0007669"/>
    <property type="project" value="InterPro"/>
</dbReference>
<comment type="caution">
    <text evidence="2">The sequence shown here is derived from an EMBL/GenBank/DDBJ whole genome shotgun (WGS) entry which is preliminary data.</text>
</comment>
<keyword evidence="1" id="KW-0472">Membrane</keyword>
<dbReference type="GO" id="GO:0005886">
    <property type="term" value="C:plasma membrane"/>
    <property type="evidence" value="ECO:0007669"/>
    <property type="project" value="InterPro"/>
</dbReference>
<dbReference type="Pfam" id="PF09515">
    <property type="entry name" value="Thia_YuaJ"/>
    <property type="match status" value="1"/>
</dbReference>
<organism evidence="2 3">
    <name type="scientific">Aerococcus viridans</name>
    <dbReference type="NCBI Taxonomy" id="1377"/>
    <lineage>
        <taxon>Bacteria</taxon>
        <taxon>Bacillati</taxon>
        <taxon>Bacillota</taxon>
        <taxon>Bacilli</taxon>
        <taxon>Lactobacillales</taxon>
        <taxon>Aerococcaceae</taxon>
        <taxon>Aerococcus</taxon>
    </lineage>
</organism>
<name>A0A2J9PNL5_9LACT</name>
<evidence type="ECO:0000313" key="2">
    <source>
        <dbReference type="EMBL" id="PNL91922.1"/>
    </source>
</evidence>